<reference evidence="3 4" key="1">
    <citation type="submission" date="2023-07" db="EMBL/GenBank/DDBJ databases">
        <authorList>
            <person name="Girao M."/>
            <person name="Carvalho M.F."/>
        </authorList>
    </citation>
    <scope>NUCLEOTIDE SEQUENCE [LARGE SCALE GENOMIC DNA]</scope>
    <source>
        <strain evidence="3 4">YIM65754</strain>
    </source>
</reference>
<dbReference type="PROSITE" id="PS51318">
    <property type="entry name" value="TAT"/>
    <property type="match status" value="1"/>
</dbReference>
<protein>
    <submittedName>
        <fullName evidence="3">Amidohydrolase family protein</fullName>
    </submittedName>
</protein>
<gene>
    <name evidence="3" type="ORF">Q7514_28465</name>
</gene>
<dbReference type="InterPro" id="IPR032466">
    <property type="entry name" value="Metal_Hydrolase"/>
</dbReference>
<comment type="caution">
    <text evidence="3">The sequence shown here is derived from an EMBL/GenBank/DDBJ whole genome shotgun (WGS) entry which is preliminary data.</text>
</comment>
<dbReference type="EMBL" id="JAUTXY010000018">
    <property type="protein sequence ID" value="MEE2061465.1"/>
    <property type="molecule type" value="Genomic_DNA"/>
</dbReference>
<evidence type="ECO:0000256" key="1">
    <source>
        <dbReference type="ARBA" id="ARBA00023239"/>
    </source>
</evidence>
<name>A0ABU7LIX6_9NOCA</name>
<evidence type="ECO:0000313" key="4">
    <source>
        <dbReference type="Proteomes" id="UP001336020"/>
    </source>
</evidence>
<dbReference type="Pfam" id="PF04909">
    <property type="entry name" value="Amidohydro_2"/>
    <property type="match status" value="1"/>
</dbReference>
<proteinExistence type="predicted"/>
<feature type="domain" description="Amidohydrolase-related" evidence="2">
    <location>
        <begin position="58"/>
        <end position="368"/>
    </location>
</feature>
<dbReference type="SUPFAM" id="SSF51556">
    <property type="entry name" value="Metallo-dependent hydrolases"/>
    <property type="match status" value="1"/>
</dbReference>
<accession>A0ABU7LIX6</accession>
<keyword evidence="4" id="KW-1185">Reference proteome</keyword>
<organism evidence="3 4">
    <name type="scientific">Rhodococcus artemisiae</name>
    <dbReference type="NCBI Taxonomy" id="714159"/>
    <lineage>
        <taxon>Bacteria</taxon>
        <taxon>Bacillati</taxon>
        <taxon>Actinomycetota</taxon>
        <taxon>Actinomycetes</taxon>
        <taxon>Mycobacteriales</taxon>
        <taxon>Nocardiaceae</taxon>
        <taxon>Rhodococcus</taxon>
    </lineage>
</organism>
<sequence length="378" mass="40772">MTSESSDDPRTTLSRRNLLRATAVASVGAGTLLAGAGVAAAQPARRQNDPLPSQPYRVDLHAHFLPPEYRASLLAHGHFTIGGYPTPEWSPEAAIDFMDRYGIAAQVLSVSDPGVDFLPGGEAKDMARYCNTYAAELFGRHPTRFGGLAVLPMHDLGAALAELDYAFDVLRLDGVVLLSAYNGVYLGDPRFEPLMHALNARNAYVFVHPAAIPDDAKPTLPLPDFLAEFTFDTTRAATLLMAGGTLARYPNIRFQLSHAGGTLPFLAHRIGIASQTPVGDVWPDSVPRPSVLDVARYVNGFFYDTALSPAPSAMRSVLAVGQLDRIVFGSDWPFSALTLSGSGDPQPELSETFDTASRLRIERDNALRELPRLADALT</sequence>
<dbReference type="InterPro" id="IPR006311">
    <property type="entry name" value="TAT_signal"/>
</dbReference>
<dbReference type="Proteomes" id="UP001336020">
    <property type="component" value="Unassembled WGS sequence"/>
</dbReference>
<evidence type="ECO:0000259" key="2">
    <source>
        <dbReference type="Pfam" id="PF04909"/>
    </source>
</evidence>
<evidence type="ECO:0000313" key="3">
    <source>
        <dbReference type="EMBL" id="MEE2061465.1"/>
    </source>
</evidence>
<dbReference type="InterPro" id="IPR006680">
    <property type="entry name" value="Amidohydro-rel"/>
</dbReference>
<dbReference type="InterPro" id="IPR032465">
    <property type="entry name" value="ACMSD"/>
</dbReference>
<dbReference type="PANTHER" id="PTHR21240:SF28">
    <property type="entry name" value="ISO-OROTATE DECARBOXYLASE (EUROFUNG)"/>
    <property type="match status" value="1"/>
</dbReference>
<dbReference type="RefSeq" id="WP_330136622.1">
    <property type="nucleotide sequence ID" value="NZ_JAUTXY010000018.1"/>
</dbReference>
<dbReference type="Gene3D" id="3.20.20.140">
    <property type="entry name" value="Metal-dependent hydrolases"/>
    <property type="match status" value="1"/>
</dbReference>
<keyword evidence="1" id="KW-0456">Lyase</keyword>
<dbReference type="PANTHER" id="PTHR21240">
    <property type="entry name" value="2-AMINO-3-CARBOXYLMUCONATE-6-SEMIALDEHYDE DECARBOXYLASE"/>
    <property type="match status" value="1"/>
</dbReference>